<evidence type="ECO:0000313" key="3">
    <source>
        <dbReference type="Proteomes" id="UP001422759"/>
    </source>
</evidence>
<name>A0ABN2ZKP0_9ACTN</name>
<feature type="compositionally biased region" description="Pro residues" evidence="1">
    <location>
        <begin position="362"/>
        <end position="372"/>
    </location>
</feature>
<dbReference type="RefSeq" id="WP_344465002.1">
    <property type="nucleotide sequence ID" value="NZ_BAAANT010000014.1"/>
</dbReference>
<accession>A0ABN2ZKP0</accession>
<dbReference type="Gene3D" id="1.10.287.1060">
    <property type="entry name" value="ESAT-6-like"/>
    <property type="match status" value="1"/>
</dbReference>
<reference evidence="2 3" key="1">
    <citation type="journal article" date="2019" name="Int. J. Syst. Evol. Microbiol.">
        <title>The Global Catalogue of Microorganisms (GCM) 10K type strain sequencing project: providing services to taxonomists for standard genome sequencing and annotation.</title>
        <authorList>
            <consortium name="The Broad Institute Genomics Platform"/>
            <consortium name="The Broad Institute Genome Sequencing Center for Infectious Disease"/>
            <person name="Wu L."/>
            <person name="Ma J."/>
        </authorList>
    </citation>
    <scope>NUCLEOTIDE SEQUENCE [LARGE SCALE GENOMIC DNA]</scope>
    <source>
        <strain evidence="2 3">JCM 14560</strain>
    </source>
</reference>
<evidence type="ECO:0000256" key="1">
    <source>
        <dbReference type="SAM" id="MobiDB-lite"/>
    </source>
</evidence>
<dbReference type="EMBL" id="BAAANT010000014">
    <property type="protein sequence ID" value="GAA2143573.1"/>
    <property type="molecule type" value="Genomic_DNA"/>
</dbReference>
<comment type="caution">
    <text evidence="2">The sequence shown here is derived from an EMBL/GenBank/DDBJ whole genome shotgun (WGS) entry which is preliminary data.</text>
</comment>
<feature type="compositionally biased region" description="Low complexity" evidence="1">
    <location>
        <begin position="196"/>
        <end position="210"/>
    </location>
</feature>
<evidence type="ECO:0000313" key="2">
    <source>
        <dbReference type="EMBL" id="GAA2143573.1"/>
    </source>
</evidence>
<feature type="region of interest" description="Disordered" evidence="1">
    <location>
        <begin position="342"/>
        <end position="389"/>
    </location>
</feature>
<feature type="compositionally biased region" description="Polar residues" evidence="1">
    <location>
        <begin position="211"/>
        <end position="228"/>
    </location>
</feature>
<gene>
    <name evidence="2" type="ORF">GCM10009760_30140</name>
</gene>
<keyword evidence="3" id="KW-1185">Reference proteome</keyword>
<feature type="region of interest" description="Disordered" evidence="1">
    <location>
        <begin position="132"/>
        <end position="253"/>
    </location>
</feature>
<organism evidence="2 3">
    <name type="scientific">Kitasatospora kazusensis</name>
    <dbReference type="NCBI Taxonomy" id="407974"/>
    <lineage>
        <taxon>Bacteria</taxon>
        <taxon>Bacillati</taxon>
        <taxon>Actinomycetota</taxon>
        <taxon>Actinomycetes</taxon>
        <taxon>Kitasatosporales</taxon>
        <taxon>Streptomycetaceae</taxon>
        <taxon>Kitasatospora</taxon>
    </lineage>
</organism>
<protein>
    <submittedName>
        <fullName evidence="2">Uncharacterized protein</fullName>
    </submittedName>
</protein>
<dbReference type="Proteomes" id="UP001422759">
    <property type="component" value="Unassembled WGS sequence"/>
</dbReference>
<proteinExistence type="predicted"/>
<feature type="compositionally biased region" description="Low complexity" evidence="1">
    <location>
        <begin position="229"/>
        <end position="242"/>
    </location>
</feature>
<sequence>MTDDAQAEYRATEMFTTPEYRQGTPVEYEPVERLREGTPVEYSPVERMPVEVPEHQMARLLPDGVMPAQTARVGEMLPDGVMPAQTARVGEMLPDGVMPAQTARVGEMLPDGVTPAQTARVEQMPVEMPAHQMMAQKSSGEPAPEGVPATPGMPLSGAGVESAQKSSGEPAPEGVPATPGMPLSGAGVESAQKSSGEPAPEGEPATPGTPLSGSGLSPRIGTQMQPTTPAQSAAAPGSSSASGSGGGAGQGFQVRPEQYGAAVSPMLAASEAIAALYTSLNSYLPSMESQAPWGKDESGKQFAEGDKGYLKYSADTLKALKGMPDGLKYIADGLKSMAQGYEGADGSTASDLAGQEGQLQSSPPPAYTPPMHIPISPSITLEHMNTGKH</sequence>